<dbReference type="GO" id="GO:0004823">
    <property type="term" value="F:leucine-tRNA ligase activity"/>
    <property type="evidence" value="ECO:0007669"/>
    <property type="project" value="UniProtKB-EC"/>
</dbReference>
<dbReference type="SUPFAM" id="SSF52374">
    <property type="entry name" value="Nucleotidylyl transferase"/>
    <property type="match status" value="1"/>
</dbReference>
<gene>
    <name evidence="10" type="primary">leuS</name>
    <name evidence="10" type="ORF">LDC_0666</name>
</gene>
<reference evidence="10" key="1">
    <citation type="submission" date="2010-07" db="EMBL/GenBank/DDBJ databases">
        <authorList>
            <consortium name="CONSOLIDER consortium CSD2007-00005"/>
            <person name="Guazzaroni M.-E."/>
            <person name="Richter M."/>
            <person name="Garcia-Salamanca A."/>
            <person name="Yarza P."/>
            <person name="Ferrer M."/>
        </authorList>
    </citation>
    <scope>NUCLEOTIDE SEQUENCE</scope>
</reference>
<evidence type="ECO:0000256" key="4">
    <source>
        <dbReference type="ARBA" id="ARBA00022741"/>
    </source>
</evidence>
<dbReference type="PROSITE" id="PS00178">
    <property type="entry name" value="AA_TRNA_LIGASE_I"/>
    <property type="match status" value="1"/>
</dbReference>
<dbReference type="InterPro" id="IPR014729">
    <property type="entry name" value="Rossmann-like_a/b/a_fold"/>
</dbReference>
<feature type="domain" description="Leucyl-tRNA synthetase editing" evidence="9">
    <location>
        <begin position="234"/>
        <end position="326"/>
    </location>
</feature>
<dbReference type="Gene3D" id="3.90.740.10">
    <property type="entry name" value="Valyl/Leucyl/Isoleucyl-tRNA synthetase, editing domain"/>
    <property type="match status" value="1"/>
</dbReference>
<dbReference type="EC" id="6.1.1.4" evidence="2"/>
<dbReference type="AlphaFoldDB" id="D9PGL9"/>
<name>D9PGL9_9ZZZZ</name>
<dbReference type="InterPro" id="IPR002300">
    <property type="entry name" value="aa-tRNA-synth_Ia"/>
</dbReference>
<evidence type="ECO:0000256" key="6">
    <source>
        <dbReference type="ARBA" id="ARBA00022917"/>
    </source>
</evidence>
<evidence type="ECO:0000256" key="7">
    <source>
        <dbReference type="ARBA" id="ARBA00023146"/>
    </source>
</evidence>
<dbReference type="InterPro" id="IPR001412">
    <property type="entry name" value="aa-tRNA-synth_I_CS"/>
</dbReference>
<dbReference type="GO" id="GO:0005829">
    <property type="term" value="C:cytosol"/>
    <property type="evidence" value="ECO:0007669"/>
    <property type="project" value="TreeGrafter"/>
</dbReference>
<comment type="similarity">
    <text evidence="1">Belongs to the class-I aminoacyl-tRNA synthetase family.</text>
</comment>
<evidence type="ECO:0000256" key="1">
    <source>
        <dbReference type="ARBA" id="ARBA00005594"/>
    </source>
</evidence>
<evidence type="ECO:0000256" key="2">
    <source>
        <dbReference type="ARBA" id="ARBA00013164"/>
    </source>
</evidence>
<keyword evidence="4" id="KW-0547">Nucleotide-binding</keyword>
<proteinExistence type="inferred from homology"/>
<keyword evidence="5" id="KW-0067">ATP-binding</keyword>
<dbReference type="SUPFAM" id="SSF50677">
    <property type="entry name" value="ValRS/IleRS/LeuRS editing domain"/>
    <property type="match status" value="1"/>
</dbReference>
<evidence type="ECO:0000256" key="3">
    <source>
        <dbReference type="ARBA" id="ARBA00022598"/>
    </source>
</evidence>
<comment type="caution">
    <text evidence="10">The sequence shown here is derived from an EMBL/GenBank/DDBJ whole genome shotgun (WGS) entry which is preliminary data.</text>
</comment>
<evidence type="ECO:0000313" key="10">
    <source>
        <dbReference type="EMBL" id="EFK97294.1"/>
    </source>
</evidence>
<dbReference type="PANTHER" id="PTHR43740:SF2">
    <property type="entry name" value="LEUCINE--TRNA LIGASE, MITOCHONDRIAL"/>
    <property type="match status" value="1"/>
</dbReference>
<dbReference type="Pfam" id="PF13603">
    <property type="entry name" value="tRNA-synt_1_2"/>
    <property type="match status" value="1"/>
</dbReference>
<accession>D9PGL9</accession>
<evidence type="ECO:0000256" key="5">
    <source>
        <dbReference type="ARBA" id="ARBA00022840"/>
    </source>
</evidence>
<evidence type="ECO:0000259" key="9">
    <source>
        <dbReference type="Pfam" id="PF13603"/>
    </source>
</evidence>
<protein>
    <recommendedName>
        <fullName evidence="2">leucine--tRNA ligase</fullName>
        <ecNumber evidence="2">6.1.1.4</ecNumber>
    </recommendedName>
</protein>
<dbReference type="InterPro" id="IPR025709">
    <property type="entry name" value="Leu_tRNA-synth_edit"/>
</dbReference>
<dbReference type="InterPro" id="IPR002302">
    <property type="entry name" value="Leu-tRNA-ligase"/>
</dbReference>
<dbReference type="FunFam" id="3.40.50.620:FF:000003">
    <property type="entry name" value="Leucine--tRNA ligase"/>
    <property type="match status" value="1"/>
</dbReference>
<keyword evidence="6" id="KW-0648">Protein biosynthesis</keyword>
<dbReference type="InterPro" id="IPR009008">
    <property type="entry name" value="Val/Leu/Ile-tRNA-synth_edit"/>
</dbReference>
<dbReference type="PRINTS" id="PR00985">
    <property type="entry name" value="TRNASYNTHLEU"/>
</dbReference>
<dbReference type="EMBL" id="ADZX01000270">
    <property type="protein sequence ID" value="EFK97294.1"/>
    <property type="molecule type" value="Genomic_DNA"/>
</dbReference>
<evidence type="ECO:0000259" key="8">
    <source>
        <dbReference type="Pfam" id="PF00133"/>
    </source>
</evidence>
<reference evidence="10" key="2">
    <citation type="journal article" date="2011" name="Microb. Ecol.">
        <title>Taxonomic and Functional Metagenomic Profiling of the Microbial Community in the Anoxic Sediment of a Sub-saline Shallow Lake (Laguna de Carrizo, Central Spain).</title>
        <authorList>
            <person name="Ferrer M."/>
            <person name="Guazzaroni M.E."/>
            <person name="Richter M."/>
            <person name="Garcia-Salamanca A."/>
            <person name="Yarza P."/>
            <person name="Suarez-Suarez A."/>
            <person name="Solano J."/>
            <person name="Alcaide M."/>
            <person name="van Dillewijn P."/>
            <person name="Molina-Henares M.A."/>
            <person name="Lopez-Cortes N."/>
            <person name="Al-Ramahi Y."/>
            <person name="Guerrero C."/>
            <person name="Acosta A."/>
            <person name="de Eugenio L.I."/>
            <person name="Martinez V."/>
            <person name="Marques S."/>
            <person name="Rojo F."/>
            <person name="Santero E."/>
            <person name="Genilloud O."/>
            <person name="Perez-Perez J."/>
            <person name="Rossello-Mora R."/>
            <person name="Ramos J.L."/>
        </authorList>
    </citation>
    <scope>NUCLEOTIDE SEQUENCE</scope>
</reference>
<keyword evidence="7 10" id="KW-0030">Aminoacyl-tRNA synthetase</keyword>
<dbReference type="Pfam" id="PF00133">
    <property type="entry name" value="tRNA-synt_1"/>
    <property type="match status" value="1"/>
</dbReference>
<sequence length="335" mass="38510">MAPHMSESPDDGREAYDVASIQERWLPVWDELAPFRSGRPDDTRPKKYVLDMFPYPSGDLHMGHAEAYALGDVIARYWVQRGYNVMHPIGWDAFGLPAENAAIKRGEDPIRWTYENIAQQKSSMRRFACSFDWDRVLNTCDPEFYHWNQWFFLQMFERGLAYRKDSAVNWCPNDQTVLANEQVVGGLCERCDTPVTKKKLTQWYLRITEYADRLLEDMAQLEGAWPEKVLLMQKNWIGRSSGAEVQFAIEGRDEPVTVYTTRPDTLYGATFFVVAADSELAAELADGTPAQEAFATYLETVKRTSDIERLDSSRAKSGVFLERYAIFDFIKSALK</sequence>
<feature type="domain" description="Aminoacyl-tRNA synthetase class Ia" evidence="8">
    <location>
        <begin position="25"/>
        <end position="221"/>
    </location>
</feature>
<keyword evidence="3 10" id="KW-0436">Ligase</keyword>
<dbReference type="GO" id="GO:0005524">
    <property type="term" value="F:ATP binding"/>
    <property type="evidence" value="ECO:0007669"/>
    <property type="project" value="UniProtKB-KW"/>
</dbReference>
<dbReference type="Gene3D" id="3.40.50.620">
    <property type="entry name" value="HUPs"/>
    <property type="match status" value="1"/>
</dbReference>
<dbReference type="GO" id="GO:0006429">
    <property type="term" value="P:leucyl-tRNA aminoacylation"/>
    <property type="evidence" value="ECO:0007669"/>
    <property type="project" value="InterPro"/>
</dbReference>
<organism evidence="10">
    <name type="scientific">sediment metagenome</name>
    <dbReference type="NCBI Taxonomy" id="749907"/>
    <lineage>
        <taxon>unclassified sequences</taxon>
        <taxon>metagenomes</taxon>
        <taxon>ecological metagenomes</taxon>
    </lineage>
</organism>
<dbReference type="GO" id="GO:0002161">
    <property type="term" value="F:aminoacyl-tRNA deacylase activity"/>
    <property type="evidence" value="ECO:0007669"/>
    <property type="project" value="InterPro"/>
</dbReference>
<dbReference type="PANTHER" id="PTHR43740">
    <property type="entry name" value="LEUCYL-TRNA SYNTHETASE"/>
    <property type="match status" value="1"/>
</dbReference>
<dbReference type="CDD" id="cd00812">
    <property type="entry name" value="LeuRS_core"/>
    <property type="match status" value="1"/>
</dbReference>